<reference evidence="4" key="1">
    <citation type="submission" date="2015-11" db="EMBL/GenBank/DDBJ databases">
        <authorList>
            <person name="Varghese N."/>
        </authorList>
    </citation>
    <scope>NUCLEOTIDE SEQUENCE [LARGE SCALE GENOMIC DNA]</scope>
    <source>
        <strain evidence="4">DSM 45899</strain>
    </source>
</reference>
<dbReference type="Pfam" id="PF12277">
    <property type="entry name" value="DUF3618"/>
    <property type="match status" value="1"/>
</dbReference>
<evidence type="ECO:0000313" key="3">
    <source>
        <dbReference type="EMBL" id="CUU58989.1"/>
    </source>
</evidence>
<dbReference type="Proteomes" id="UP000198802">
    <property type="component" value="Unassembled WGS sequence"/>
</dbReference>
<evidence type="ECO:0000256" key="1">
    <source>
        <dbReference type="SAM" id="MobiDB-lite"/>
    </source>
</evidence>
<dbReference type="AlphaFoldDB" id="A0A0S4QTY7"/>
<feature type="transmembrane region" description="Helical" evidence="2">
    <location>
        <begin position="76"/>
        <end position="95"/>
    </location>
</feature>
<keyword evidence="2" id="KW-0472">Membrane</keyword>
<accession>A0A0S4QTY7</accession>
<protein>
    <recommendedName>
        <fullName evidence="5">DUF3618 domain-containing protein</fullName>
    </recommendedName>
</protein>
<dbReference type="EMBL" id="FAOZ01000024">
    <property type="protein sequence ID" value="CUU58989.1"/>
    <property type="molecule type" value="Genomic_DNA"/>
</dbReference>
<feature type="region of interest" description="Disordered" evidence="1">
    <location>
        <begin position="37"/>
        <end position="61"/>
    </location>
</feature>
<feature type="compositionally biased region" description="Low complexity" evidence="1">
    <location>
        <begin position="43"/>
        <end position="60"/>
    </location>
</feature>
<evidence type="ECO:0000313" key="4">
    <source>
        <dbReference type="Proteomes" id="UP000198802"/>
    </source>
</evidence>
<dbReference type="InterPro" id="IPR022062">
    <property type="entry name" value="DUF3618"/>
</dbReference>
<name>A0A0S4QTY7_9ACTN</name>
<gene>
    <name evidence="3" type="ORF">Ga0074812_12414</name>
</gene>
<keyword evidence="2" id="KW-0812">Transmembrane</keyword>
<keyword evidence="4" id="KW-1185">Reference proteome</keyword>
<dbReference type="RefSeq" id="WP_091282890.1">
    <property type="nucleotide sequence ID" value="NZ_FAOZ01000024.1"/>
</dbReference>
<evidence type="ECO:0000256" key="2">
    <source>
        <dbReference type="SAM" id="Phobius"/>
    </source>
</evidence>
<proteinExistence type="predicted"/>
<organism evidence="3 4">
    <name type="scientific">Parafrankia irregularis</name>
    <dbReference type="NCBI Taxonomy" id="795642"/>
    <lineage>
        <taxon>Bacteria</taxon>
        <taxon>Bacillati</taxon>
        <taxon>Actinomycetota</taxon>
        <taxon>Actinomycetes</taxon>
        <taxon>Frankiales</taxon>
        <taxon>Frankiaceae</taxon>
        <taxon>Parafrankia</taxon>
    </lineage>
</organism>
<keyword evidence="2" id="KW-1133">Transmembrane helix</keyword>
<sequence length="104" mass="10905">MTSTKPDEIRSEIEATRAQLGQDLDVLSDRLRPHKVAGRTAQGVKTKVAGAGTAGRTKATSLAMVGRDRARENPRIAGSAAGGAAALGVLTAVVARRRHRRGHN</sequence>
<evidence type="ECO:0008006" key="5">
    <source>
        <dbReference type="Google" id="ProtNLM"/>
    </source>
</evidence>